<dbReference type="GO" id="GO:0005509">
    <property type="term" value="F:calcium ion binding"/>
    <property type="evidence" value="ECO:0007669"/>
    <property type="project" value="EnsemblFungi"/>
</dbReference>
<dbReference type="Pfam" id="PF00702">
    <property type="entry name" value="Hydrolase"/>
    <property type="match status" value="1"/>
</dbReference>
<keyword evidence="5 12" id="KW-0547">Nucleotide-binding</keyword>
<dbReference type="GO" id="GO:0005886">
    <property type="term" value="C:plasma membrane"/>
    <property type="evidence" value="ECO:0007669"/>
    <property type="project" value="EnsemblFungi"/>
</dbReference>
<dbReference type="STRING" id="1246581.A0A2H9TH13"/>
<comment type="subcellular location">
    <subcellularLocation>
        <location evidence="1">Endomembrane system</location>
        <topology evidence="1">Multi-pass membrane protein</topology>
    </subcellularLocation>
    <subcellularLocation>
        <location evidence="12">Membrane</location>
        <topology evidence="12">Multi-pass membrane protein</topology>
    </subcellularLocation>
</comment>
<keyword evidence="10 12" id="KW-0406">Ion transport</keyword>
<dbReference type="PRINTS" id="PR00119">
    <property type="entry name" value="CATATPASE"/>
</dbReference>
<dbReference type="GO" id="GO:0016236">
    <property type="term" value="P:macroautophagy"/>
    <property type="evidence" value="ECO:0007669"/>
    <property type="project" value="EnsemblFungi"/>
</dbReference>
<dbReference type="NCBIfam" id="TIGR01494">
    <property type="entry name" value="ATPase_P-type"/>
    <property type="match status" value="3"/>
</dbReference>
<dbReference type="Gene3D" id="3.40.1110.10">
    <property type="entry name" value="Calcium-transporting ATPase, cytoplasmic domain N"/>
    <property type="match status" value="1"/>
</dbReference>
<dbReference type="PANTHER" id="PTHR42861">
    <property type="entry name" value="CALCIUM-TRANSPORTING ATPASE"/>
    <property type="match status" value="1"/>
</dbReference>
<dbReference type="GO" id="GO:0006874">
    <property type="term" value="P:intracellular calcium ion homeostasis"/>
    <property type="evidence" value="ECO:0007669"/>
    <property type="project" value="EnsemblFungi"/>
</dbReference>
<evidence type="ECO:0000256" key="7">
    <source>
        <dbReference type="ARBA" id="ARBA00022840"/>
    </source>
</evidence>
<dbReference type="InterPro" id="IPR023299">
    <property type="entry name" value="ATPase_P-typ_cyto_dom_N"/>
</dbReference>
<keyword evidence="7 12" id="KW-0067">ATP-binding</keyword>
<dbReference type="EC" id="7.2.2.10" evidence="12"/>
<dbReference type="InterPro" id="IPR023298">
    <property type="entry name" value="ATPase_P-typ_TM_dom_sf"/>
</dbReference>
<dbReference type="GO" id="GO:0005789">
    <property type="term" value="C:endoplasmic reticulum membrane"/>
    <property type="evidence" value="ECO:0007669"/>
    <property type="project" value="EnsemblFungi"/>
</dbReference>
<comment type="catalytic activity">
    <reaction evidence="12">
        <text>Ca(2+)(in) + ATP + H2O = Ca(2+)(out) + ADP + phosphate + H(+)</text>
        <dbReference type="Rhea" id="RHEA:18105"/>
        <dbReference type="ChEBI" id="CHEBI:15377"/>
        <dbReference type="ChEBI" id="CHEBI:15378"/>
        <dbReference type="ChEBI" id="CHEBI:29108"/>
        <dbReference type="ChEBI" id="CHEBI:30616"/>
        <dbReference type="ChEBI" id="CHEBI:43474"/>
        <dbReference type="ChEBI" id="CHEBI:456216"/>
        <dbReference type="EC" id="7.2.2.10"/>
    </reaction>
</comment>
<dbReference type="InterPro" id="IPR008250">
    <property type="entry name" value="ATPase_P-typ_transduc_dom_A_sf"/>
</dbReference>
<dbReference type="Gene3D" id="2.70.150.10">
    <property type="entry name" value="Calcium-transporting ATPase, cytoplasmic transduction domain A"/>
    <property type="match status" value="1"/>
</dbReference>
<feature type="domain" description="Cation-transporting P-type ATPase N-terminal" evidence="13">
    <location>
        <begin position="24"/>
        <end position="125"/>
    </location>
</feature>
<dbReference type="SUPFAM" id="SSF81660">
    <property type="entry name" value="Metal cation-transporting ATPase, ATP-binding domain N"/>
    <property type="match status" value="1"/>
</dbReference>
<dbReference type="InterPro" id="IPR059000">
    <property type="entry name" value="ATPase_P-type_domA"/>
</dbReference>
<keyword evidence="2 12" id="KW-0813">Transport</keyword>
<dbReference type="Proteomes" id="UP000240830">
    <property type="component" value="Unassembled WGS sequence"/>
</dbReference>
<evidence type="ECO:0000313" key="14">
    <source>
        <dbReference type="EMBL" id="PJF17072.1"/>
    </source>
</evidence>
<dbReference type="SUPFAM" id="SSF56784">
    <property type="entry name" value="HAD-like"/>
    <property type="match status" value="1"/>
</dbReference>
<dbReference type="NCBIfam" id="TIGR01522">
    <property type="entry name" value="ATPase-IIA2_Ca"/>
    <property type="match status" value="1"/>
</dbReference>
<gene>
    <name evidence="14" type="ORF">PSACC_03124</name>
</gene>
<feature type="transmembrane region" description="Helical" evidence="12">
    <location>
        <begin position="812"/>
        <end position="835"/>
    </location>
</feature>
<dbReference type="Gene3D" id="3.40.50.1000">
    <property type="entry name" value="HAD superfamily/HAD-like"/>
    <property type="match status" value="1"/>
</dbReference>
<protein>
    <recommendedName>
        <fullName evidence="12">Calcium-transporting ATPase</fullName>
        <ecNumber evidence="12">7.2.2.10</ecNumber>
    </recommendedName>
</protein>
<dbReference type="GO" id="GO:0005388">
    <property type="term" value="F:P-type calcium transporter activity"/>
    <property type="evidence" value="ECO:0007669"/>
    <property type="project" value="UniProtKB-EC"/>
</dbReference>
<evidence type="ECO:0000256" key="1">
    <source>
        <dbReference type="ARBA" id="ARBA00004127"/>
    </source>
</evidence>
<keyword evidence="8" id="KW-1278">Translocase</keyword>
<dbReference type="GO" id="GO:0005635">
    <property type="term" value="C:nuclear envelope"/>
    <property type="evidence" value="ECO:0007669"/>
    <property type="project" value="EnsemblFungi"/>
</dbReference>
<dbReference type="InterPro" id="IPR006413">
    <property type="entry name" value="P-type_ATPase_IIA_PMR1"/>
</dbReference>
<dbReference type="InterPro" id="IPR036412">
    <property type="entry name" value="HAD-like_sf"/>
</dbReference>
<dbReference type="SFLD" id="SFLDS00003">
    <property type="entry name" value="Haloacid_Dehalogenase"/>
    <property type="match status" value="1"/>
</dbReference>
<keyword evidence="6 12" id="KW-0106">Calcium</keyword>
<comment type="function">
    <text evidence="12">Catalyzes the hydrolysis of ATP coupled with the transport of calcium.</text>
</comment>
<evidence type="ECO:0000256" key="9">
    <source>
        <dbReference type="ARBA" id="ARBA00022989"/>
    </source>
</evidence>
<keyword evidence="11 12" id="KW-0472">Membrane</keyword>
<dbReference type="Gene3D" id="1.20.1110.10">
    <property type="entry name" value="Calcium-transporting ATPase, transmembrane domain"/>
    <property type="match status" value="2"/>
</dbReference>
<accession>A0A2H9TH13</accession>
<sequence>MIAVESHQNGIHSASLGALSTDNAYELVSMEDVSELATDVQMGLSQAQVAERQTIYGPNDITVVRRTRRVMLNSRLNKVALIVGAAQAAWEAVRTTVFVKFLEQFRNPLILLLLASALVSLLMGQLENCAVVLVVTVAFVQEYRTERSLEALNRLAPPMCHVLREGRVHEVLASELVPGDVVEIGTGDRVPADLQIDESMLTGEARMCSKGEAKSRPDETADMTASMATLVRRGHGRGVVVATGTQTRFGRMYTLMKETEERRSPLQCHLDRLGQQLSLYSLAIIVVLALIGVLQHQPWLHIFTVAVSLAVAAIPEGLPIVATITLALGVLRLAGRNVIVRRLPAVEALGSVDVLCLDKTGTLTLNQLTVQRVLCVAGDLEGNLRVEADLCSTKNVVPEGAELLAALHLCNNAKRGLDDWHGNAIDVALRCFLEDRNYQEALPPLTRVEEVAFTSEHKFMAVKCHNAQSNEYSYYVKGAPEVVFPMTANTEMNAVVEEMSSQGLRVIAVAAGPDPKSLRVVGIVGMCDPPRPEIVGTLMKLQSCGVRCIMVTGDSMQTAMSLARQIGLHHAASAVISGAQLSHQLDGVSIVYRATPEQKLQLISALQKNGHVVAMTGDGVNDAPALKMADIGIAMGRTGTDVARAASQIVLTDDRLSSLICAIEEGKSIFSSIRHFIRFQLSTSLAALTLIAVTMATGQAAPMNAMQILLVNIIMDGPPAQSLGVEPVDKLALNRPPRPKTAPILSRSLLLRTAYSALHIVIGTLFVLAWERHYGSDTTRTFSVFVLFSMVNAATCRSTYRSLWDLGFFTNRALTLTTTASLVMLLLIVYVPALARIFQTTPLPLDNWIPILLIAITLMFADELIKRSIRRSVK</sequence>
<evidence type="ECO:0000256" key="6">
    <source>
        <dbReference type="ARBA" id="ARBA00022837"/>
    </source>
</evidence>
<evidence type="ECO:0000256" key="2">
    <source>
        <dbReference type="ARBA" id="ARBA00022448"/>
    </source>
</evidence>
<dbReference type="GO" id="GO:0005524">
    <property type="term" value="F:ATP binding"/>
    <property type="evidence" value="ECO:0007669"/>
    <property type="project" value="UniProtKB-KW"/>
</dbReference>
<evidence type="ECO:0000256" key="3">
    <source>
        <dbReference type="ARBA" id="ARBA00022568"/>
    </source>
</evidence>
<proteinExistence type="inferred from homology"/>
<evidence type="ECO:0000259" key="13">
    <source>
        <dbReference type="SMART" id="SM00831"/>
    </source>
</evidence>
<name>A0A2H9TH13_9FUNG</name>
<dbReference type="SUPFAM" id="SSF81665">
    <property type="entry name" value="Calcium ATPase, transmembrane domain M"/>
    <property type="match status" value="1"/>
</dbReference>
<evidence type="ECO:0000256" key="10">
    <source>
        <dbReference type="ARBA" id="ARBA00023065"/>
    </source>
</evidence>
<feature type="transmembrane region" description="Helical" evidence="12">
    <location>
        <begin position="75"/>
        <end position="90"/>
    </location>
</feature>
<keyword evidence="3 12" id="KW-0109">Calcium transport</keyword>
<dbReference type="InterPro" id="IPR044492">
    <property type="entry name" value="P_typ_ATPase_HD_dom"/>
</dbReference>
<dbReference type="GO" id="GO:0140613">
    <property type="term" value="F:P-type manganese transporter activity"/>
    <property type="evidence" value="ECO:0007669"/>
    <property type="project" value="EnsemblFungi"/>
</dbReference>
<dbReference type="Pfam" id="PF00689">
    <property type="entry name" value="Cation_ATPase_C"/>
    <property type="match status" value="1"/>
</dbReference>
<dbReference type="GO" id="GO:0016887">
    <property type="term" value="F:ATP hydrolysis activity"/>
    <property type="evidence" value="ECO:0007669"/>
    <property type="project" value="InterPro"/>
</dbReference>
<comment type="caution">
    <text evidence="12">Lacks conserved residue(s) required for the propagation of feature annotation.</text>
</comment>
<dbReference type="InterPro" id="IPR004014">
    <property type="entry name" value="ATPase_P-typ_cation-transptr_N"/>
</dbReference>
<dbReference type="GO" id="GO:0030026">
    <property type="term" value="P:intracellular manganese ion homeostasis"/>
    <property type="evidence" value="ECO:0007669"/>
    <property type="project" value="EnsemblFungi"/>
</dbReference>
<dbReference type="EMBL" id="MTSL01000191">
    <property type="protein sequence ID" value="PJF17072.1"/>
    <property type="molecule type" value="Genomic_DNA"/>
</dbReference>
<dbReference type="PROSITE" id="PS00154">
    <property type="entry name" value="ATPASE_E1_E2"/>
    <property type="match status" value="1"/>
</dbReference>
<evidence type="ECO:0000256" key="5">
    <source>
        <dbReference type="ARBA" id="ARBA00022741"/>
    </source>
</evidence>
<dbReference type="InterPro" id="IPR001757">
    <property type="entry name" value="P_typ_ATPase"/>
</dbReference>
<dbReference type="Pfam" id="PF00690">
    <property type="entry name" value="Cation_ATPase_N"/>
    <property type="match status" value="2"/>
</dbReference>
<evidence type="ECO:0000256" key="4">
    <source>
        <dbReference type="ARBA" id="ARBA00022692"/>
    </source>
</evidence>
<feature type="transmembrane region" description="Helical" evidence="12">
    <location>
        <begin position="277"/>
        <end position="294"/>
    </location>
</feature>
<dbReference type="InterPro" id="IPR023214">
    <property type="entry name" value="HAD_sf"/>
</dbReference>
<keyword evidence="4 12" id="KW-0812">Transmembrane</keyword>
<evidence type="ECO:0000256" key="8">
    <source>
        <dbReference type="ARBA" id="ARBA00022967"/>
    </source>
</evidence>
<dbReference type="SMART" id="SM00831">
    <property type="entry name" value="Cation_ATPase_N"/>
    <property type="match status" value="1"/>
</dbReference>
<dbReference type="OrthoDB" id="3352408at2759"/>
<dbReference type="SUPFAM" id="SSF81653">
    <property type="entry name" value="Calcium ATPase, transduction domain A"/>
    <property type="match status" value="1"/>
</dbReference>
<feature type="transmembrane region" description="Helical" evidence="12">
    <location>
        <begin position="300"/>
        <end position="333"/>
    </location>
</feature>
<keyword evidence="15" id="KW-1185">Reference proteome</keyword>
<dbReference type="PRINTS" id="PR00120">
    <property type="entry name" value="HATPASE"/>
</dbReference>
<comment type="similarity">
    <text evidence="12">Belongs to the cation transport ATPase (P-type) (TC 3.A.3) family.</text>
</comment>
<dbReference type="InterPro" id="IPR006068">
    <property type="entry name" value="ATPase_P-typ_cation-transptr_C"/>
</dbReference>
<dbReference type="InterPro" id="IPR018303">
    <property type="entry name" value="ATPase_P-typ_P_site"/>
</dbReference>
<dbReference type="GO" id="GO:0000139">
    <property type="term" value="C:Golgi membrane"/>
    <property type="evidence" value="ECO:0007669"/>
    <property type="project" value="EnsemblFungi"/>
</dbReference>
<feature type="transmembrane region" description="Helical" evidence="12">
    <location>
        <begin position="749"/>
        <end position="770"/>
    </location>
</feature>
<evidence type="ECO:0000313" key="15">
    <source>
        <dbReference type="Proteomes" id="UP000240830"/>
    </source>
</evidence>
<keyword evidence="9 12" id="KW-1133">Transmembrane helix</keyword>
<comment type="caution">
    <text evidence="14">The sequence shown here is derived from an EMBL/GenBank/DDBJ whole genome shotgun (WGS) entry which is preliminary data.</text>
</comment>
<organism evidence="14 15">
    <name type="scientific">Paramicrosporidium saccamoebae</name>
    <dbReference type="NCBI Taxonomy" id="1246581"/>
    <lineage>
        <taxon>Eukaryota</taxon>
        <taxon>Fungi</taxon>
        <taxon>Fungi incertae sedis</taxon>
        <taxon>Cryptomycota</taxon>
        <taxon>Cryptomycota incertae sedis</taxon>
        <taxon>Paramicrosporidium</taxon>
    </lineage>
</organism>
<dbReference type="SFLD" id="SFLDF00027">
    <property type="entry name" value="p-type_atpase"/>
    <property type="match status" value="1"/>
</dbReference>
<dbReference type="AlphaFoldDB" id="A0A2H9TH13"/>
<feature type="transmembrane region" description="Helical" evidence="12">
    <location>
        <begin position="847"/>
        <end position="865"/>
    </location>
</feature>
<reference evidence="14 15" key="1">
    <citation type="submission" date="2016-10" db="EMBL/GenBank/DDBJ databases">
        <title>The genome of Paramicrosporidium saccamoebae is the missing link in understanding Cryptomycota and Microsporidia evolution.</title>
        <authorList>
            <person name="Quandt C.A."/>
            <person name="Beaudet D."/>
            <person name="Corsaro D."/>
            <person name="Michel R."/>
            <person name="Corradi N."/>
            <person name="James T."/>
        </authorList>
    </citation>
    <scope>NUCLEOTIDE SEQUENCE [LARGE SCALE GENOMIC DNA]</scope>
    <source>
        <strain evidence="14 15">KSL3</strain>
    </source>
</reference>
<feature type="transmembrane region" description="Helical" evidence="12">
    <location>
        <begin position="110"/>
        <end position="140"/>
    </location>
</feature>
<evidence type="ECO:0000256" key="11">
    <source>
        <dbReference type="ARBA" id="ARBA00023136"/>
    </source>
</evidence>
<dbReference type="SFLD" id="SFLDG00002">
    <property type="entry name" value="C1.7:_P-type_atpase_like"/>
    <property type="match status" value="1"/>
</dbReference>
<dbReference type="Pfam" id="PF00122">
    <property type="entry name" value="E1-E2_ATPase"/>
    <property type="match status" value="1"/>
</dbReference>
<evidence type="ECO:0000256" key="12">
    <source>
        <dbReference type="RuleBase" id="RU361146"/>
    </source>
</evidence>